<evidence type="ECO:0000313" key="3">
    <source>
        <dbReference type="Proteomes" id="UP000018733"/>
    </source>
</evidence>
<keyword evidence="3" id="KW-1185">Reference proteome</keyword>
<dbReference type="Proteomes" id="UP000018733">
    <property type="component" value="Unassembled WGS sequence"/>
</dbReference>
<dbReference type="EMBL" id="AYXT01000015">
    <property type="protein sequence ID" value="ETF00314.1"/>
    <property type="molecule type" value="Genomic_DNA"/>
</dbReference>
<dbReference type="SUPFAM" id="SSF51735">
    <property type="entry name" value="NAD(P)-binding Rossmann-fold domains"/>
    <property type="match status" value="1"/>
</dbReference>
<dbReference type="PROSITE" id="PS51257">
    <property type="entry name" value="PROKAR_LIPOPROTEIN"/>
    <property type="match status" value="1"/>
</dbReference>
<dbReference type="RefSeq" id="WP_024007429.1">
    <property type="nucleotide sequence ID" value="NZ_KI650984.1"/>
</dbReference>
<sequence length="388" mass="42075">MTRPVIAIVGASGSVGSGALACLMHDDQRYVLRAAYHTRAPQDPDKYDSMCWSRVNVYDDSSLARFCSGCTVVLNTAGPSSQIGDRVARAADRAGADYVDAFGGRQLSDLFQANPLSMNRRVIHSAGIYPGLSELLPRWLARTHFDKVQTLRGWSGGREACSPAAAVDVLASTHQGFGRAGALWEDGKRITNAMAAYSATDLPGFPGHVYVQPFLSEELERLIRDLDLHDVRWGNVMASTRALEVIARWSSRLGIHAGAENTQAYRQLQQQAVNDLVETASMDLAGQTPYYRLLIDMEGTASGATRRLRAVLKARDSYRVSGAVAANAASLLVTNPPPPGTYRADSILDWEAVLSTLQHNRCIDDFTLAFRGAAGCDDGTDRIEEGVL</sequence>
<comment type="caution">
    <text evidence="2">The sequence shown here is derived from an EMBL/GenBank/DDBJ whole genome shotgun (WGS) entry which is preliminary data.</text>
</comment>
<gene>
    <name evidence="2" type="ORF">W822_22625</name>
</gene>
<reference evidence="2 3" key="1">
    <citation type="journal article" date="2014" name="Genome Announc.">
        <title>Draft Genome Sequence of Advenella kashmirensis Strain W13003, a Polycyclic Aromatic Hydrocarbon-Degrading Bacterium.</title>
        <authorList>
            <person name="Wang X."/>
            <person name="Jin D."/>
            <person name="Zhou L."/>
            <person name="Wu L."/>
            <person name="An W."/>
            <person name="Zhao L."/>
        </authorList>
    </citation>
    <scope>NUCLEOTIDE SEQUENCE [LARGE SCALE GENOMIC DNA]</scope>
    <source>
        <strain evidence="2 3">W13003</strain>
    </source>
</reference>
<dbReference type="Pfam" id="PF03435">
    <property type="entry name" value="Sacchrp_dh_NADP"/>
    <property type="match status" value="1"/>
</dbReference>
<name>V8QMT7_9BURK</name>
<dbReference type="STRING" id="1424334.W822_22625"/>
<dbReference type="eggNOG" id="COG1748">
    <property type="taxonomic scope" value="Bacteria"/>
</dbReference>
<organism evidence="2 3">
    <name type="scientific">Advenella kashmirensis W13003</name>
    <dbReference type="NCBI Taxonomy" id="1424334"/>
    <lineage>
        <taxon>Bacteria</taxon>
        <taxon>Pseudomonadati</taxon>
        <taxon>Pseudomonadota</taxon>
        <taxon>Betaproteobacteria</taxon>
        <taxon>Burkholderiales</taxon>
        <taxon>Alcaligenaceae</taxon>
    </lineage>
</organism>
<feature type="domain" description="Saccharopine dehydrogenase NADP binding" evidence="1">
    <location>
        <begin position="6"/>
        <end position="101"/>
    </location>
</feature>
<dbReference type="OrthoDB" id="8477818at2"/>
<dbReference type="PANTHER" id="PTHR43781">
    <property type="entry name" value="SACCHAROPINE DEHYDROGENASE"/>
    <property type="match status" value="1"/>
</dbReference>
<dbReference type="InterPro" id="IPR005097">
    <property type="entry name" value="Sacchrp_dh_NADP-bd"/>
</dbReference>
<dbReference type="PANTHER" id="PTHR43781:SF1">
    <property type="entry name" value="SACCHAROPINE DEHYDROGENASE"/>
    <property type="match status" value="1"/>
</dbReference>
<evidence type="ECO:0000313" key="2">
    <source>
        <dbReference type="EMBL" id="ETF00314.1"/>
    </source>
</evidence>
<dbReference type="HOGENOM" id="CLU_044850_1_0_4"/>
<accession>V8QMT7</accession>
<protein>
    <recommendedName>
        <fullName evidence="1">Saccharopine dehydrogenase NADP binding domain-containing protein</fullName>
    </recommendedName>
</protein>
<dbReference type="Gene3D" id="3.40.50.720">
    <property type="entry name" value="NAD(P)-binding Rossmann-like Domain"/>
    <property type="match status" value="1"/>
</dbReference>
<proteinExistence type="predicted"/>
<dbReference type="PATRIC" id="fig|1424334.3.peg.4531"/>
<evidence type="ECO:0000259" key="1">
    <source>
        <dbReference type="Pfam" id="PF03435"/>
    </source>
</evidence>
<dbReference type="InterPro" id="IPR036291">
    <property type="entry name" value="NAD(P)-bd_dom_sf"/>
</dbReference>
<dbReference type="AlphaFoldDB" id="V8QMT7"/>